<reference evidence="1 2" key="1">
    <citation type="journal article" date="2019" name="Commun. Biol.">
        <title>The bagworm genome reveals a unique fibroin gene that provides high tensile strength.</title>
        <authorList>
            <person name="Kono N."/>
            <person name="Nakamura H."/>
            <person name="Ohtoshi R."/>
            <person name="Tomita M."/>
            <person name="Numata K."/>
            <person name="Arakawa K."/>
        </authorList>
    </citation>
    <scope>NUCLEOTIDE SEQUENCE [LARGE SCALE GENOMIC DNA]</scope>
</reference>
<evidence type="ECO:0000313" key="1">
    <source>
        <dbReference type="EMBL" id="GBP67904.1"/>
    </source>
</evidence>
<accession>A0A4C1XYX7</accession>
<sequence length="69" mass="7871">MRQLRNPPASACGRVARWYRGGRVFGQPYNIWHLAIGVSVISLYQVGVAPMHSHAVPQSFTRNREPRLR</sequence>
<comment type="caution">
    <text evidence="1">The sequence shown here is derived from an EMBL/GenBank/DDBJ whole genome shotgun (WGS) entry which is preliminary data.</text>
</comment>
<organism evidence="1 2">
    <name type="scientific">Eumeta variegata</name>
    <name type="common">Bagworm moth</name>
    <name type="synonym">Eumeta japonica</name>
    <dbReference type="NCBI Taxonomy" id="151549"/>
    <lineage>
        <taxon>Eukaryota</taxon>
        <taxon>Metazoa</taxon>
        <taxon>Ecdysozoa</taxon>
        <taxon>Arthropoda</taxon>
        <taxon>Hexapoda</taxon>
        <taxon>Insecta</taxon>
        <taxon>Pterygota</taxon>
        <taxon>Neoptera</taxon>
        <taxon>Endopterygota</taxon>
        <taxon>Lepidoptera</taxon>
        <taxon>Glossata</taxon>
        <taxon>Ditrysia</taxon>
        <taxon>Tineoidea</taxon>
        <taxon>Psychidae</taxon>
        <taxon>Oiketicinae</taxon>
        <taxon>Eumeta</taxon>
    </lineage>
</organism>
<evidence type="ECO:0000313" key="2">
    <source>
        <dbReference type="Proteomes" id="UP000299102"/>
    </source>
</evidence>
<proteinExistence type="predicted"/>
<protein>
    <submittedName>
        <fullName evidence="1">Uncharacterized protein</fullName>
    </submittedName>
</protein>
<gene>
    <name evidence="1" type="ORF">EVAR_38372_1</name>
</gene>
<name>A0A4C1XYX7_EUMVA</name>
<dbReference type="Proteomes" id="UP000299102">
    <property type="component" value="Unassembled WGS sequence"/>
</dbReference>
<keyword evidence="2" id="KW-1185">Reference proteome</keyword>
<dbReference type="EMBL" id="BGZK01000995">
    <property type="protein sequence ID" value="GBP67904.1"/>
    <property type="molecule type" value="Genomic_DNA"/>
</dbReference>
<dbReference type="AlphaFoldDB" id="A0A4C1XYX7"/>